<organism evidence="1">
    <name type="scientific">marine sediment metagenome</name>
    <dbReference type="NCBI Taxonomy" id="412755"/>
    <lineage>
        <taxon>unclassified sequences</taxon>
        <taxon>metagenomes</taxon>
        <taxon>ecological metagenomes</taxon>
    </lineage>
</organism>
<sequence length="29" mass="2895">AEPGEWYKGRGNGVGSGGTFGVAVVESNL</sequence>
<evidence type="ECO:0000313" key="1">
    <source>
        <dbReference type="EMBL" id="GAG37282.1"/>
    </source>
</evidence>
<gene>
    <name evidence="1" type="ORF">S01H1_72695</name>
</gene>
<accession>X0XPM3</accession>
<dbReference type="EMBL" id="BARS01048512">
    <property type="protein sequence ID" value="GAG37282.1"/>
    <property type="molecule type" value="Genomic_DNA"/>
</dbReference>
<dbReference type="AlphaFoldDB" id="X0XPM3"/>
<reference evidence="1" key="1">
    <citation type="journal article" date="2014" name="Front. Microbiol.">
        <title>High frequency of phylogenetically diverse reductive dehalogenase-homologous genes in deep subseafloor sedimentary metagenomes.</title>
        <authorList>
            <person name="Kawai M."/>
            <person name="Futagami T."/>
            <person name="Toyoda A."/>
            <person name="Takaki Y."/>
            <person name="Nishi S."/>
            <person name="Hori S."/>
            <person name="Arai W."/>
            <person name="Tsubouchi T."/>
            <person name="Morono Y."/>
            <person name="Uchiyama I."/>
            <person name="Ito T."/>
            <person name="Fujiyama A."/>
            <person name="Inagaki F."/>
            <person name="Takami H."/>
        </authorList>
    </citation>
    <scope>NUCLEOTIDE SEQUENCE</scope>
    <source>
        <strain evidence="1">Expedition CK06-06</strain>
    </source>
</reference>
<protein>
    <submittedName>
        <fullName evidence="1">Uncharacterized protein</fullName>
    </submittedName>
</protein>
<feature type="non-terminal residue" evidence="1">
    <location>
        <position position="1"/>
    </location>
</feature>
<proteinExistence type="predicted"/>
<name>X0XPM3_9ZZZZ</name>
<comment type="caution">
    <text evidence="1">The sequence shown here is derived from an EMBL/GenBank/DDBJ whole genome shotgun (WGS) entry which is preliminary data.</text>
</comment>